<evidence type="ECO:0000256" key="1">
    <source>
        <dbReference type="ARBA" id="ARBA00022729"/>
    </source>
</evidence>
<dbReference type="EMBL" id="JACCEM010000006">
    <property type="protein sequence ID" value="NYT50284.1"/>
    <property type="molecule type" value="Genomic_DNA"/>
</dbReference>
<dbReference type="RefSeq" id="WP_180156059.1">
    <property type="nucleotide sequence ID" value="NZ_JACCEM010000006.1"/>
</dbReference>
<evidence type="ECO:0000259" key="3">
    <source>
        <dbReference type="SMART" id="SM00062"/>
    </source>
</evidence>
<comment type="caution">
    <text evidence="4">The sequence shown here is derived from an EMBL/GenBank/DDBJ whole genome shotgun (WGS) entry which is preliminary data.</text>
</comment>
<organism evidence="4 5">
    <name type="scientific">Parapusillimonas granuli</name>
    <dbReference type="NCBI Taxonomy" id="380911"/>
    <lineage>
        <taxon>Bacteria</taxon>
        <taxon>Pseudomonadati</taxon>
        <taxon>Pseudomonadota</taxon>
        <taxon>Betaproteobacteria</taxon>
        <taxon>Burkholderiales</taxon>
        <taxon>Alcaligenaceae</taxon>
        <taxon>Parapusillimonas</taxon>
    </lineage>
</organism>
<feature type="chain" id="PRO_5032961413" evidence="2">
    <location>
        <begin position="36"/>
        <end position="276"/>
    </location>
</feature>
<dbReference type="SUPFAM" id="SSF53850">
    <property type="entry name" value="Periplasmic binding protein-like II"/>
    <property type="match status" value="1"/>
</dbReference>
<dbReference type="PANTHER" id="PTHR35936">
    <property type="entry name" value="MEMBRANE-BOUND LYTIC MUREIN TRANSGLYCOSYLASE F"/>
    <property type="match status" value="1"/>
</dbReference>
<gene>
    <name evidence="4" type="ORF">H0A72_13275</name>
</gene>
<evidence type="ECO:0000313" key="4">
    <source>
        <dbReference type="EMBL" id="NYT50284.1"/>
    </source>
</evidence>
<accession>A0A853FW62</accession>
<feature type="signal peptide" evidence="2">
    <location>
        <begin position="1"/>
        <end position="35"/>
    </location>
</feature>
<dbReference type="AlphaFoldDB" id="A0A853FW62"/>
<dbReference type="Gene3D" id="3.40.190.10">
    <property type="entry name" value="Periplasmic binding protein-like II"/>
    <property type="match status" value="2"/>
</dbReference>
<evidence type="ECO:0000256" key="2">
    <source>
        <dbReference type="SAM" id="SignalP"/>
    </source>
</evidence>
<dbReference type="Proteomes" id="UP000559809">
    <property type="component" value="Unassembled WGS sequence"/>
</dbReference>
<reference evidence="4 5" key="1">
    <citation type="submission" date="2020-07" db="EMBL/GenBank/DDBJ databases">
        <title>Taxonomic revisions and descriptions of new bacterial species based on genomic comparisons in the high-G+C-content subgroup of the family Alcaligenaceae.</title>
        <authorList>
            <person name="Szabo A."/>
            <person name="Felfoldi T."/>
        </authorList>
    </citation>
    <scope>NUCLEOTIDE SEQUENCE [LARGE SCALE GENOMIC DNA]</scope>
    <source>
        <strain evidence="4 5">LMG 24012</strain>
    </source>
</reference>
<proteinExistence type="predicted"/>
<keyword evidence="1 2" id="KW-0732">Signal</keyword>
<dbReference type="PANTHER" id="PTHR35936:SF17">
    <property type="entry name" value="ARGININE-BINDING EXTRACELLULAR PROTEIN ARTP"/>
    <property type="match status" value="1"/>
</dbReference>
<sequence>MNKAATSFRSPPRSARWRVPAAAAVLAFAAASAGAAGGAQPVSDRVTVGLHYVAPPFVGGSKVRTPEALDADLAAALAERLHKPLRAVALDESRDAVPRLDGRDAVLAALDEAQLPDGVVAVPSGYVARPMAIMRSDTDIKTWEQLKGRTVCLSEGGLYVGSMAARFGALEKPQRAPADSLLALRIGECDAAVHDDVMLKELLKLPEWKKFSASLPPGPARPLTFVLPGENAAAIVAARKLASEWKASRRLAELNRRRVQDIAFEVYLDQVVEDCH</sequence>
<protein>
    <submittedName>
        <fullName evidence="4">Transporter substrate-binding domain-containing protein</fullName>
    </submittedName>
</protein>
<dbReference type="InterPro" id="IPR001638">
    <property type="entry name" value="Solute-binding_3/MltF_N"/>
</dbReference>
<keyword evidence="5" id="KW-1185">Reference proteome</keyword>
<evidence type="ECO:0000313" key="5">
    <source>
        <dbReference type="Proteomes" id="UP000559809"/>
    </source>
</evidence>
<name>A0A853FW62_9BURK</name>
<feature type="domain" description="Solute-binding protein family 3/N-terminal" evidence="3">
    <location>
        <begin position="45"/>
        <end position="262"/>
    </location>
</feature>
<dbReference type="SMART" id="SM00062">
    <property type="entry name" value="PBPb"/>
    <property type="match status" value="1"/>
</dbReference>